<dbReference type="InterPro" id="IPR000847">
    <property type="entry name" value="LysR_HTH_N"/>
</dbReference>
<gene>
    <name evidence="6" type="ORF">QRD43_07650</name>
</gene>
<dbReference type="SUPFAM" id="SSF53850">
    <property type="entry name" value="Periplasmic binding protein-like II"/>
    <property type="match status" value="1"/>
</dbReference>
<keyword evidence="4" id="KW-0804">Transcription</keyword>
<dbReference type="PANTHER" id="PTHR30126">
    <property type="entry name" value="HTH-TYPE TRANSCRIPTIONAL REGULATOR"/>
    <property type="match status" value="1"/>
</dbReference>
<evidence type="ECO:0000259" key="5">
    <source>
        <dbReference type="PROSITE" id="PS50931"/>
    </source>
</evidence>
<dbReference type="InterPro" id="IPR005119">
    <property type="entry name" value="LysR_subst-bd"/>
</dbReference>
<keyword evidence="2" id="KW-0805">Transcription regulation</keyword>
<evidence type="ECO:0000256" key="1">
    <source>
        <dbReference type="ARBA" id="ARBA00009437"/>
    </source>
</evidence>
<evidence type="ECO:0000313" key="7">
    <source>
        <dbReference type="Proteomes" id="UP001238603"/>
    </source>
</evidence>
<dbReference type="PROSITE" id="PS50931">
    <property type="entry name" value="HTH_LYSR"/>
    <property type="match status" value="1"/>
</dbReference>
<dbReference type="Pfam" id="PF03466">
    <property type="entry name" value="LysR_substrate"/>
    <property type="match status" value="1"/>
</dbReference>
<dbReference type="SUPFAM" id="SSF46785">
    <property type="entry name" value="Winged helix' DNA-binding domain"/>
    <property type="match status" value="1"/>
</dbReference>
<dbReference type="Proteomes" id="UP001238603">
    <property type="component" value="Unassembled WGS sequence"/>
</dbReference>
<dbReference type="Gene3D" id="1.10.10.10">
    <property type="entry name" value="Winged helix-like DNA-binding domain superfamily/Winged helix DNA-binding domain"/>
    <property type="match status" value="1"/>
</dbReference>
<feature type="domain" description="HTH lysR-type" evidence="5">
    <location>
        <begin position="1"/>
        <end position="58"/>
    </location>
</feature>
<comment type="similarity">
    <text evidence="1">Belongs to the LysR transcriptional regulatory family.</text>
</comment>
<dbReference type="RefSeq" id="WP_285981893.1">
    <property type="nucleotide sequence ID" value="NZ_JASVDS010000002.1"/>
</dbReference>
<dbReference type="CDD" id="cd05466">
    <property type="entry name" value="PBP2_LTTR_substrate"/>
    <property type="match status" value="1"/>
</dbReference>
<name>A0ABT7LHX4_9BURK</name>
<evidence type="ECO:0000256" key="2">
    <source>
        <dbReference type="ARBA" id="ARBA00023015"/>
    </source>
</evidence>
<evidence type="ECO:0000256" key="4">
    <source>
        <dbReference type="ARBA" id="ARBA00023163"/>
    </source>
</evidence>
<reference evidence="6 7" key="1">
    <citation type="submission" date="2023-06" db="EMBL/GenBank/DDBJ databases">
        <title>Pelomonas sp. APW6 16S ribosomal RNA gene genome sequencing and assembly.</title>
        <authorList>
            <person name="Woo H."/>
        </authorList>
    </citation>
    <scope>NUCLEOTIDE SEQUENCE [LARGE SCALE GENOMIC DNA]</scope>
    <source>
        <strain evidence="6 7">APW6</strain>
    </source>
</reference>
<keyword evidence="3" id="KW-0238">DNA-binding</keyword>
<dbReference type="Gene3D" id="3.40.190.10">
    <property type="entry name" value="Periplasmic binding protein-like II"/>
    <property type="match status" value="2"/>
</dbReference>
<organism evidence="6 7">
    <name type="scientific">Roseateles subflavus</name>
    <dbReference type="NCBI Taxonomy" id="3053353"/>
    <lineage>
        <taxon>Bacteria</taxon>
        <taxon>Pseudomonadati</taxon>
        <taxon>Pseudomonadota</taxon>
        <taxon>Betaproteobacteria</taxon>
        <taxon>Burkholderiales</taxon>
        <taxon>Sphaerotilaceae</taxon>
        <taxon>Roseateles</taxon>
    </lineage>
</organism>
<dbReference type="Pfam" id="PF00126">
    <property type="entry name" value="HTH_1"/>
    <property type="match status" value="1"/>
</dbReference>
<dbReference type="PRINTS" id="PR00039">
    <property type="entry name" value="HTHLYSR"/>
</dbReference>
<evidence type="ECO:0000313" key="6">
    <source>
        <dbReference type="EMBL" id="MDL5031780.1"/>
    </source>
</evidence>
<dbReference type="PANTHER" id="PTHR30126:SF2">
    <property type="entry name" value="HTH-TYPE TRANSCRIPTIONAL REGULATOR YJIE"/>
    <property type="match status" value="1"/>
</dbReference>
<dbReference type="InterPro" id="IPR036390">
    <property type="entry name" value="WH_DNA-bd_sf"/>
</dbReference>
<keyword evidence="7" id="KW-1185">Reference proteome</keyword>
<dbReference type="EMBL" id="JASVDS010000002">
    <property type="protein sequence ID" value="MDL5031780.1"/>
    <property type="molecule type" value="Genomic_DNA"/>
</dbReference>
<evidence type="ECO:0000256" key="3">
    <source>
        <dbReference type="ARBA" id="ARBA00023125"/>
    </source>
</evidence>
<comment type="caution">
    <text evidence="6">The sequence shown here is derived from an EMBL/GenBank/DDBJ whole genome shotgun (WGS) entry which is preliminary data.</text>
</comment>
<proteinExistence type="inferred from homology"/>
<sequence length="311" mass="34510">METKWLEDFVSLAETRSFSRSAQLRHVTQPAFSRRIQALEAWAGVDLVDRSSYPTRLTAAGETLLGQAMEVLGNLQATRNMLRSHQSAGQDMIEFAVPHSLAFSFFPHWLMELRQRFGAVKSRLNALNVHDATLQLSEGNCDLLVVYHHASQPLQLDPERYEMASLGHETLAAYARSDAQGRPLFSLPGHPGQKIPFLSYAAGAYLGRLVELIVKASPTPLNLDALYETDMAESLKAMAIEGHGLAFLPASSVARELKSGRLVRAAPEGQFELSMDLRIYRERPAIAKRSKPAALALWNYLKEQQDLARAG</sequence>
<protein>
    <submittedName>
        <fullName evidence="6">LysR substrate-binding domain-containing protein</fullName>
    </submittedName>
</protein>
<accession>A0ABT7LHX4</accession>
<dbReference type="InterPro" id="IPR036388">
    <property type="entry name" value="WH-like_DNA-bd_sf"/>
</dbReference>